<protein>
    <submittedName>
        <fullName evidence="1">Uncharacterized protein DUF4374</fullName>
    </submittedName>
</protein>
<comment type="caution">
    <text evidence="1">The sequence shown here is derived from an EMBL/GenBank/DDBJ whole genome shotgun (WGS) entry which is preliminary data.</text>
</comment>
<name>A0A420AGA8_SPHD1</name>
<dbReference type="RefSeq" id="WP_120261803.1">
    <property type="nucleotide sequence ID" value="NZ_RAPY01000007.1"/>
</dbReference>
<proteinExistence type="predicted"/>
<dbReference type="Pfam" id="PF14298">
    <property type="entry name" value="DUF4374"/>
    <property type="match status" value="1"/>
</dbReference>
<evidence type="ECO:0000313" key="2">
    <source>
        <dbReference type="Proteomes" id="UP000286246"/>
    </source>
</evidence>
<accession>A0A420AGA8</accession>
<dbReference type="OrthoDB" id="738440at2"/>
<keyword evidence="2" id="KW-1185">Reference proteome</keyword>
<dbReference type="Proteomes" id="UP000286246">
    <property type="component" value="Unassembled WGS sequence"/>
</dbReference>
<sequence>MKKSNYLRLLTVACGVLTITACSKDKPVEGGEDSGNSKKKEKFVFIVTGQGSSESGSSGTYIVTTDDVSQGNLSIVGNGMPATEFSFINQNNHVFGLTYGGQGPITPYAIDAKGDLQRLKDDQVNAETAGIYGNFGDKNVILGTTNRSMVNPVATLRNYDAQNFSIANKNTVDLSKVLGGKRMAIWTGVFQVGNKVYIPFQSGDGSNNWGGDFTTTDTTYIGIFSYPELKFEKTIRDGRGSHIGNWFAQQGLAVDDKGDAYVWFSANEASLATKNKSGFLRIKKGTDEFDKDYYFDIESLGKGKIARGSYLKDNKFLMTIYNKGEQSEGVGGGLVKLYIVDIQTKKMTEIIEIPSHEQQGYKDVVYVDKGGAKAYYTCQDKDDKQYYTYIIDINNASAKRGLKFTGISQVSSMSKISY</sequence>
<dbReference type="InterPro" id="IPR025401">
    <property type="entry name" value="DUF4374"/>
</dbReference>
<dbReference type="PROSITE" id="PS51257">
    <property type="entry name" value="PROKAR_LIPOPROTEIN"/>
    <property type="match status" value="1"/>
</dbReference>
<dbReference type="EMBL" id="RAPY01000007">
    <property type="protein sequence ID" value="RKE43431.1"/>
    <property type="molecule type" value="Genomic_DNA"/>
</dbReference>
<evidence type="ECO:0000313" key="1">
    <source>
        <dbReference type="EMBL" id="RKE43431.1"/>
    </source>
</evidence>
<reference evidence="1 2" key="1">
    <citation type="submission" date="2018-09" db="EMBL/GenBank/DDBJ databases">
        <title>Genomic Encyclopedia of Type Strains, Phase III (KMG-III): the genomes of soil and plant-associated and newly described type strains.</title>
        <authorList>
            <person name="Whitman W."/>
        </authorList>
    </citation>
    <scope>NUCLEOTIDE SEQUENCE [LARGE SCALE GENOMIC DNA]</scope>
    <source>
        <strain evidence="1 2">CECT 7938</strain>
    </source>
</reference>
<dbReference type="AlphaFoldDB" id="A0A420AGA8"/>
<organism evidence="1 2">
    <name type="scientific">Sphingobacterium detergens</name>
    <dbReference type="NCBI Taxonomy" id="1145106"/>
    <lineage>
        <taxon>Bacteria</taxon>
        <taxon>Pseudomonadati</taxon>
        <taxon>Bacteroidota</taxon>
        <taxon>Sphingobacteriia</taxon>
        <taxon>Sphingobacteriales</taxon>
        <taxon>Sphingobacteriaceae</taxon>
        <taxon>Sphingobacterium</taxon>
    </lineage>
</organism>
<gene>
    <name evidence="1" type="ORF">DFQ12_5217</name>
</gene>